<sequence>MFNLQFPRPGRSRYPSSTTTTPATAVAAKGSARAEARDVGLEIVSPTPTTATTTTRTATPTRAGGGGGDVQHGEVVRVLDPGLDKTSNSPSPPTSLPLPSTLSCLLLPLLAPSPTSPDISSTPAGFLSRRFDFGADIDLDDPDATRVAVFNLRHILNFNIALSLSISPSPCAPERTFKPSSSNLVQLRFNTAGSPTSFNQGKRFNSLRTIQTACFTFDSTIRILWRSVVMPASLVLVGFWVLFKRSNGSGFDSTHQNSDSVHIHVDPLDCYGVGLRGGCFGWLNFGHGSTDLCIRLIGFDFGSIVRFLLVATLNLQVFSRHYLDSTLKHDGLVNGILSRTDAGAVKAVCTTAGLYFFNALVHRRLASRSDSKSDAP</sequence>
<evidence type="ECO:0000313" key="2">
    <source>
        <dbReference type="EMBL" id="KAK6972202.1"/>
    </source>
</evidence>
<dbReference type="Proteomes" id="UP001362999">
    <property type="component" value="Unassembled WGS sequence"/>
</dbReference>
<feature type="compositionally biased region" description="Low complexity" evidence="1">
    <location>
        <begin position="7"/>
        <end position="28"/>
    </location>
</feature>
<reference evidence="2 4" key="1">
    <citation type="journal article" date="2024" name="J Genomics">
        <title>Draft genome sequencing and assembly of Favolaschia claudopus CIRM-BRFM 2984 isolated from oak limbs.</title>
        <authorList>
            <person name="Navarro D."/>
            <person name="Drula E."/>
            <person name="Chaduli D."/>
            <person name="Cazenave R."/>
            <person name="Ahrendt S."/>
            <person name="Wang J."/>
            <person name="Lipzen A."/>
            <person name="Daum C."/>
            <person name="Barry K."/>
            <person name="Grigoriev I.V."/>
            <person name="Favel A."/>
            <person name="Rosso M.N."/>
            <person name="Martin F."/>
        </authorList>
    </citation>
    <scope>NUCLEOTIDE SEQUENCE [LARGE SCALE GENOMIC DNA]</scope>
    <source>
        <strain evidence="2 4">CIRM-BRFM 2984</strain>
    </source>
</reference>
<accession>A0AAV9Z761</accession>
<evidence type="ECO:0000313" key="4">
    <source>
        <dbReference type="Proteomes" id="UP001362999"/>
    </source>
</evidence>
<evidence type="ECO:0000313" key="3">
    <source>
        <dbReference type="EMBL" id="KAK6972206.1"/>
    </source>
</evidence>
<organism evidence="2 4">
    <name type="scientific">Favolaschia claudopus</name>
    <dbReference type="NCBI Taxonomy" id="2862362"/>
    <lineage>
        <taxon>Eukaryota</taxon>
        <taxon>Fungi</taxon>
        <taxon>Dikarya</taxon>
        <taxon>Basidiomycota</taxon>
        <taxon>Agaricomycotina</taxon>
        <taxon>Agaricomycetes</taxon>
        <taxon>Agaricomycetidae</taxon>
        <taxon>Agaricales</taxon>
        <taxon>Marasmiineae</taxon>
        <taxon>Mycenaceae</taxon>
        <taxon>Favolaschia</taxon>
    </lineage>
</organism>
<feature type="compositionally biased region" description="Low complexity" evidence="1">
    <location>
        <begin position="46"/>
        <end position="62"/>
    </location>
</feature>
<dbReference type="AlphaFoldDB" id="A0AAV9Z761"/>
<gene>
    <name evidence="2" type="ORF">R3P38DRAFT_3485847</name>
    <name evidence="3" type="ORF">R3P38DRAFT_3485851</name>
</gene>
<comment type="caution">
    <text evidence="2">The sequence shown here is derived from an EMBL/GenBank/DDBJ whole genome shotgun (WGS) entry which is preliminary data.</text>
</comment>
<dbReference type="EMBL" id="JAWWNJ010000191">
    <property type="protein sequence ID" value="KAK6972206.1"/>
    <property type="molecule type" value="Genomic_DNA"/>
</dbReference>
<evidence type="ECO:0000256" key="1">
    <source>
        <dbReference type="SAM" id="MobiDB-lite"/>
    </source>
</evidence>
<feature type="region of interest" description="Disordered" evidence="1">
    <location>
        <begin position="1"/>
        <end position="72"/>
    </location>
</feature>
<proteinExistence type="predicted"/>
<name>A0AAV9Z761_9AGAR</name>
<keyword evidence="4" id="KW-1185">Reference proteome</keyword>
<protein>
    <submittedName>
        <fullName evidence="2">Uncharacterized protein</fullName>
    </submittedName>
</protein>
<dbReference type="EMBL" id="JAWWNJ010000191">
    <property type="protein sequence ID" value="KAK6972202.1"/>
    <property type="molecule type" value="Genomic_DNA"/>
</dbReference>